<dbReference type="AlphaFoldDB" id="A0A3E2XGM6"/>
<dbReference type="EMBL" id="QVFD01000027">
    <property type="protein sequence ID" value="RGC43163.1"/>
    <property type="molecule type" value="Genomic_DNA"/>
</dbReference>
<reference evidence="1 2" key="1">
    <citation type="submission" date="2018-08" db="EMBL/GenBank/DDBJ databases">
        <title>A genome reference for cultivated species of the human gut microbiota.</title>
        <authorList>
            <person name="Zou Y."/>
            <person name="Xue W."/>
            <person name="Luo G."/>
        </authorList>
    </citation>
    <scope>NUCLEOTIDE SEQUENCE [LARGE SCALE GENOMIC DNA]</scope>
    <source>
        <strain evidence="1 2">AM28-39</strain>
    </source>
</reference>
<proteinExistence type="predicted"/>
<gene>
    <name evidence="1" type="ORF">DW747_15935</name>
</gene>
<evidence type="ECO:0000313" key="1">
    <source>
        <dbReference type="EMBL" id="RGC43163.1"/>
    </source>
</evidence>
<dbReference type="Proteomes" id="UP000261231">
    <property type="component" value="Unassembled WGS sequence"/>
</dbReference>
<accession>A0A3E2XGM6</accession>
<evidence type="ECO:0000313" key="2">
    <source>
        <dbReference type="Proteomes" id="UP000261231"/>
    </source>
</evidence>
<name>A0A3E2XGM6_9FIRM</name>
<comment type="caution">
    <text evidence="1">The sequence shown here is derived from an EMBL/GenBank/DDBJ whole genome shotgun (WGS) entry which is preliminary data.</text>
</comment>
<protein>
    <submittedName>
        <fullName evidence="1">Uncharacterized protein</fullName>
    </submittedName>
</protein>
<sequence>MILAFEENEENILNRILSCISKEADVLKHEVIHKEELSFKGLYIDKYKRIVVREDTERVGEAFKDGLKLKK</sequence>
<keyword evidence="2" id="KW-1185">Reference proteome</keyword>
<dbReference type="RefSeq" id="WP_117541791.1">
    <property type="nucleotide sequence ID" value="NZ_QVFD01000027.1"/>
</dbReference>
<organism evidence="1 2">
    <name type="scientific">Coprococcus catus</name>
    <dbReference type="NCBI Taxonomy" id="116085"/>
    <lineage>
        <taxon>Bacteria</taxon>
        <taxon>Bacillati</taxon>
        <taxon>Bacillota</taxon>
        <taxon>Clostridia</taxon>
        <taxon>Lachnospirales</taxon>
        <taxon>Lachnospiraceae</taxon>
        <taxon>Coprococcus</taxon>
    </lineage>
</organism>